<dbReference type="OrthoDB" id="1734554at2"/>
<evidence type="ECO:0000313" key="2">
    <source>
        <dbReference type="Proteomes" id="UP000031866"/>
    </source>
</evidence>
<reference evidence="2" key="1">
    <citation type="submission" date="2014-12" db="EMBL/GenBank/DDBJ databases">
        <title>Genome sequence of Clostridium beijerinckii strain 59B.</title>
        <authorList>
            <person name="Little G.T."/>
            <person name="Minton N.P."/>
        </authorList>
    </citation>
    <scope>NUCLEOTIDE SEQUENCE [LARGE SCALE GENOMIC DNA]</scope>
    <source>
        <strain evidence="2">59B</strain>
    </source>
</reference>
<evidence type="ECO:0000313" key="1">
    <source>
        <dbReference type="EMBL" id="AJH00377.1"/>
    </source>
</evidence>
<gene>
    <name evidence="1" type="ORF">LF65_03824</name>
</gene>
<name>A0A0B5QQ20_CLOBE</name>
<accession>A0A0B5QQ20</accession>
<sequence length="101" mass="11134">MIKGRKVGTLTSGLALVIFGIMFLLRLFITNLNVLLIVSMWPLILVSVGIEIIAAYIINNQEKMQYDFSAIILVIILVFFAMGMGGAEFIVTHSPQFGVTI</sequence>
<dbReference type="EMBL" id="CP010086">
    <property type="protein sequence ID" value="AJH00377.1"/>
    <property type="molecule type" value="Genomic_DNA"/>
</dbReference>
<proteinExistence type="predicted"/>
<organism evidence="1 2">
    <name type="scientific">Clostridium beijerinckii</name>
    <name type="common">Clostridium MP</name>
    <dbReference type="NCBI Taxonomy" id="1520"/>
    <lineage>
        <taxon>Bacteria</taxon>
        <taxon>Bacillati</taxon>
        <taxon>Bacillota</taxon>
        <taxon>Clostridia</taxon>
        <taxon>Eubacteriales</taxon>
        <taxon>Clostridiaceae</taxon>
        <taxon>Clostridium</taxon>
    </lineage>
</organism>
<dbReference type="AlphaFoldDB" id="A0A0B5QQ20"/>
<dbReference type="Proteomes" id="UP000031866">
    <property type="component" value="Chromosome"/>
</dbReference>
<dbReference type="STRING" id="1520.LF65_03824"/>
<dbReference type="GeneID" id="66346269"/>
<protein>
    <submittedName>
        <fullName evidence="1">Uncharacterized protein</fullName>
    </submittedName>
</protein>
<dbReference type="KEGG" id="cbei:LF65_03824"/>
<dbReference type="RefSeq" id="WP_023976044.1">
    <property type="nucleotide sequence ID" value="NZ_BKAK01000016.1"/>
</dbReference>